<feature type="compositionally biased region" description="Basic and acidic residues" evidence="1">
    <location>
        <begin position="767"/>
        <end position="776"/>
    </location>
</feature>
<feature type="region of interest" description="Disordered" evidence="1">
    <location>
        <begin position="1339"/>
        <end position="1412"/>
    </location>
</feature>
<dbReference type="SUPFAM" id="SSF47459">
    <property type="entry name" value="HLH, helix-loop-helix DNA-binding domain"/>
    <property type="match status" value="1"/>
</dbReference>
<dbReference type="Pfam" id="PF14598">
    <property type="entry name" value="PAS_11"/>
    <property type="match status" value="1"/>
</dbReference>
<dbReference type="GO" id="GO:0046983">
    <property type="term" value="F:protein dimerization activity"/>
    <property type="evidence" value="ECO:0007669"/>
    <property type="project" value="InterPro"/>
</dbReference>
<organism evidence="3 4">
    <name type="scientific">Hermetia illucens</name>
    <name type="common">Black soldier fly</name>
    <dbReference type="NCBI Taxonomy" id="343691"/>
    <lineage>
        <taxon>Eukaryota</taxon>
        <taxon>Metazoa</taxon>
        <taxon>Ecdysozoa</taxon>
        <taxon>Arthropoda</taxon>
        <taxon>Hexapoda</taxon>
        <taxon>Insecta</taxon>
        <taxon>Pterygota</taxon>
        <taxon>Neoptera</taxon>
        <taxon>Endopterygota</taxon>
        <taxon>Diptera</taxon>
        <taxon>Brachycera</taxon>
        <taxon>Stratiomyomorpha</taxon>
        <taxon>Stratiomyidae</taxon>
        <taxon>Hermetiinae</taxon>
        <taxon>Hermetia</taxon>
    </lineage>
</organism>
<gene>
    <name evidence="3" type="ORF">HERILL_LOCUS8817</name>
</gene>
<dbReference type="EMBL" id="LR899011">
    <property type="protein sequence ID" value="CAD7086015.1"/>
    <property type="molecule type" value="Genomic_DNA"/>
</dbReference>
<name>A0A7R8USP9_HERIL</name>
<dbReference type="SUPFAM" id="SSF55785">
    <property type="entry name" value="PYP-like sensor domain (PAS domain)"/>
    <property type="match status" value="1"/>
</dbReference>
<feature type="region of interest" description="Disordered" evidence="1">
    <location>
        <begin position="1008"/>
        <end position="1132"/>
    </location>
</feature>
<dbReference type="GO" id="GO:0005634">
    <property type="term" value="C:nucleus"/>
    <property type="evidence" value="ECO:0007669"/>
    <property type="project" value="InterPro"/>
</dbReference>
<dbReference type="FunFam" id="4.10.280.10:FF:000080">
    <property type="entry name" value="Taiman isoform A"/>
    <property type="match status" value="1"/>
</dbReference>
<feature type="compositionally biased region" description="Basic and acidic residues" evidence="1">
    <location>
        <begin position="960"/>
        <end position="973"/>
    </location>
</feature>
<dbReference type="GO" id="GO:0016922">
    <property type="term" value="F:nuclear receptor binding"/>
    <property type="evidence" value="ECO:0007669"/>
    <property type="project" value="TreeGrafter"/>
</dbReference>
<feature type="compositionally biased region" description="Polar residues" evidence="1">
    <location>
        <begin position="1506"/>
        <end position="1532"/>
    </location>
</feature>
<dbReference type="Gene3D" id="3.30.450.20">
    <property type="entry name" value="PAS domain"/>
    <property type="match status" value="2"/>
</dbReference>
<evidence type="ECO:0000313" key="4">
    <source>
        <dbReference type="Proteomes" id="UP000594454"/>
    </source>
</evidence>
<feature type="compositionally biased region" description="Polar residues" evidence="1">
    <location>
        <begin position="693"/>
        <end position="722"/>
    </location>
</feature>
<sequence length="1689" mass="183536">MLTYEREMCARGDLPLEDVSTRTAEGLKINFFVGGVCQSVLKVAGVTATTERPPAPQAPPQGPSTLQLTDEPHMSIAAAENAGLGPCDLPLSDPWVTHTTQTSAGVCSLPLSSPASVTAAVAVSSAVSAVSLGGNYLQTNSTNTVLLQHQVQQQQIQQQTSSAAAVLQHSPQAKIMNAVATAVPCPTPASSRKIRRKTENKPQSQINKCNNEKRRRELENNYIEQLGEFLQLNKRGDMTSTKPDKAAILNQVVKTYRDICDKGTNRDNTTTSRCTRCPNNCADTCTLHPVQQGEVSSTEPPIPESSRVNGQPPEISAYFEALEHYISCVGWVLLQINTEGIIESCTKNIKDLIGYDRSELQKQPIYSYLHTGDHNKLGPILSNMSFQLGWGGEQEDQHHKNRRGITAKVRMLVKHPEGSNETMEQKQQRQDKYEEVVLIAAPVKDDGDDSSTVLCLITRPEEESSIDTNMQQHTQQRSPDQLTLKLDKMGKILQVDANDFRPSYQFSKETGRSIQELCHMQDWHRLQAHLKEVQTSQSHFCFSSAPFRLRLGAPDVYVHVKANSRLFLNTTPGETDYIMCILTVLSGNDLNSIEPNPNAVSGVGMTSNMSIQGVNQISSLPSTSHHHTSTTNVGGPLMTSVINGTVPPVQVSPRTNSVVTTFSSPPSVSESTTFFPETFDFDFPGWESRPDSRTSITPVSTSRPPSVQAYSPAGQNVCSSPLAQYHTPQNVVVSQPSPQNNNNGNMNINTNNNNNNGGFHSFGFTNFDDKDQKDHLNNNNNSNNNNNHSNSGAVIGPNPNVGGNQNHDSERLRNLLTLKRSQGSASSSGVVAGVVGDDQDSRNTHRILKGLLNAEEDKDGNAYTKLNNALNVRMNAQRPRTADSKNSENPMLLQMLNDRSDEGITQSELLRQLKRDDTPKDHNTTSNNQTSTEELKNLLRIKGNDYINRKRPLNEPDDGTVPKRSEDKPSQLREKNKMLASLLENPSKAPPPTVPNPVVKIIPDIPSRVSSSSAIGPGPPSGVGAPGTPSSMMSLQNKPPTPGQPQATTTTNLHANPSTRGIRKPSDAYLNQPQMQPQADQAKNQLMLSQAQSPSTSSVQRPQTAASFASSLDPSPYASSTTSTSSSSPLSVASSTTQSKQLDSVVGSLVQHLQSEFDPELTKLLNELVDFAPDFDSTNQSVGNSQEENNKLLAIKKIEKSLMQFESNSFSNSPPAYPMMSGIVGPQQGAQPFQPPPVYTQRSARLAQMSGLRQQQFHRERLLQQQQKERLLQQQQKQRMVVPESATACADQLSLNPGMSNIGSLLNNTVAPNVSLARSTLPDSQLSPGFPQNLIQQQLSPSQRGAPFSPQQGQGYQPSFPNNAQRLSPQQQQQLSQVQQQQQQQQQPQISFPTGTNTNTNAQLSPIQPPFNVTAQPVSGAVVQTAQGQPTQQWNLGNSRISLQQHNPMLSAQLQNVGYNPRQFQTQRRSLNSPGATVTRQNSFQGQDGSGFPGPPSPSPQGPFGTTTNVFNNQQLQRIQRQSSVPQATQHLPGSPRSFGGSDYGMMYNNMQHAAQGPPPPNDFYGRTQTGNGMNSSEYVRQELRAVVSGRTQQTANSGTVPGGGGGVNAGGTGMRTPQSPLGGLGQGPMVGTTNTNAMGGMAQQTQQQQPQQTTAQQQIPGNALLNTSPDTIYNFENVTDFFGGNSTR</sequence>
<dbReference type="Pfam" id="PF23172">
    <property type="entry name" value="bHLH_NCOA"/>
    <property type="match status" value="1"/>
</dbReference>
<dbReference type="InterPro" id="IPR056193">
    <property type="entry name" value="bHLH_NCOA1-3"/>
</dbReference>
<feature type="region of interest" description="Disordered" evidence="1">
    <location>
        <begin position="1465"/>
        <end position="1545"/>
    </location>
</feature>
<keyword evidence="4" id="KW-1185">Reference proteome</keyword>
<dbReference type="GO" id="GO:0032870">
    <property type="term" value="P:cellular response to hormone stimulus"/>
    <property type="evidence" value="ECO:0007669"/>
    <property type="project" value="TreeGrafter"/>
</dbReference>
<dbReference type="GO" id="GO:0003713">
    <property type="term" value="F:transcription coactivator activity"/>
    <property type="evidence" value="ECO:0007669"/>
    <property type="project" value="InterPro"/>
</dbReference>
<feature type="compositionally biased region" description="Polar residues" evidence="1">
    <location>
        <begin position="1465"/>
        <end position="1482"/>
    </location>
</feature>
<feature type="compositionally biased region" description="Low complexity" evidence="1">
    <location>
        <begin position="1009"/>
        <end position="1031"/>
    </location>
</feature>
<feature type="region of interest" description="Disordered" evidence="1">
    <location>
        <begin position="186"/>
        <end position="206"/>
    </location>
</feature>
<dbReference type="PANTHER" id="PTHR10684:SF4">
    <property type="entry name" value="TAIMAN, ISOFORM G"/>
    <property type="match status" value="1"/>
</dbReference>
<feature type="region of interest" description="Disordered" evidence="1">
    <location>
        <begin position="685"/>
        <end position="808"/>
    </location>
</feature>
<feature type="compositionally biased region" description="Polar residues" evidence="1">
    <location>
        <begin position="1069"/>
        <end position="1113"/>
    </location>
</feature>
<dbReference type="Proteomes" id="UP000594454">
    <property type="component" value="Chromosome 3"/>
</dbReference>
<feature type="compositionally biased region" description="Low complexity" evidence="1">
    <location>
        <begin position="1365"/>
        <end position="1389"/>
    </location>
</feature>
<dbReference type="InterPro" id="IPR035965">
    <property type="entry name" value="PAS-like_dom_sf"/>
</dbReference>
<dbReference type="PANTHER" id="PTHR10684">
    <property type="entry name" value="NUCLEAR RECEPTOR COACTIVATOR"/>
    <property type="match status" value="1"/>
</dbReference>
<protein>
    <recommendedName>
        <fullName evidence="2">BHLH domain-containing protein</fullName>
    </recommendedName>
</protein>
<dbReference type="InParanoid" id="A0A7R8USP9"/>
<accession>A0A7R8USP9</accession>
<dbReference type="InterPro" id="IPR017426">
    <property type="entry name" value="Nuclear_rcpt_coactivator"/>
</dbReference>
<dbReference type="GO" id="GO:0045944">
    <property type="term" value="P:positive regulation of transcription by RNA polymerase II"/>
    <property type="evidence" value="ECO:0007669"/>
    <property type="project" value="TreeGrafter"/>
</dbReference>
<feature type="compositionally biased region" description="Low complexity" evidence="1">
    <location>
        <begin position="821"/>
        <end position="836"/>
    </location>
</feature>
<evidence type="ECO:0000256" key="1">
    <source>
        <dbReference type="SAM" id="MobiDB-lite"/>
    </source>
</evidence>
<feature type="compositionally biased region" description="Low complexity" evidence="1">
    <location>
        <begin position="1119"/>
        <end position="1132"/>
    </location>
</feature>
<evidence type="ECO:0000313" key="3">
    <source>
        <dbReference type="EMBL" id="CAD7086015.1"/>
    </source>
</evidence>
<feature type="region of interest" description="Disordered" evidence="1">
    <location>
        <begin position="48"/>
        <end position="68"/>
    </location>
</feature>
<feature type="compositionally biased region" description="Low complexity" evidence="1">
    <location>
        <begin position="727"/>
        <end position="766"/>
    </location>
</feature>
<dbReference type="InterPro" id="IPR011598">
    <property type="entry name" value="bHLH_dom"/>
</dbReference>
<dbReference type="InterPro" id="IPR036638">
    <property type="entry name" value="HLH_DNA-bd_sf"/>
</dbReference>
<feature type="region of interest" description="Disordered" evidence="1">
    <location>
        <begin position="820"/>
        <end position="841"/>
    </location>
</feature>
<feature type="compositionally biased region" description="Pro residues" evidence="1">
    <location>
        <begin position="53"/>
        <end position="62"/>
    </location>
</feature>
<feature type="compositionally biased region" description="Low complexity" evidence="1">
    <location>
        <begin position="1643"/>
        <end position="1659"/>
    </location>
</feature>
<dbReference type="CDD" id="cd00130">
    <property type="entry name" value="PAS"/>
    <property type="match status" value="1"/>
</dbReference>
<feature type="compositionally biased region" description="Low complexity" evidence="1">
    <location>
        <begin position="777"/>
        <end position="791"/>
    </location>
</feature>
<feature type="region of interest" description="Disordered" evidence="1">
    <location>
        <begin position="912"/>
        <end position="973"/>
    </location>
</feature>
<dbReference type="Gene3D" id="4.10.280.10">
    <property type="entry name" value="Helix-loop-helix DNA-binding domain"/>
    <property type="match status" value="1"/>
</dbReference>
<feature type="domain" description="BHLH" evidence="2">
    <location>
        <begin position="203"/>
        <end position="259"/>
    </location>
</feature>
<reference evidence="3 4" key="1">
    <citation type="submission" date="2020-11" db="EMBL/GenBank/DDBJ databases">
        <authorList>
            <person name="Wallbank WR R."/>
            <person name="Pardo Diaz C."/>
            <person name="Kozak K."/>
            <person name="Martin S."/>
            <person name="Jiggins C."/>
            <person name="Moest M."/>
            <person name="Warren A I."/>
            <person name="Generalovic N T."/>
            <person name="Byers J.R.P. K."/>
            <person name="Montejo-Kovacevich G."/>
            <person name="Yen C E."/>
        </authorList>
    </citation>
    <scope>NUCLEOTIDE SEQUENCE [LARGE SCALE GENOMIC DNA]</scope>
</reference>
<dbReference type="InterPro" id="IPR000014">
    <property type="entry name" value="PAS"/>
</dbReference>
<evidence type="ECO:0000259" key="2">
    <source>
        <dbReference type="PROSITE" id="PS50888"/>
    </source>
</evidence>
<dbReference type="FunCoup" id="A0A7R8USP9">
    <property type="interactions" value="210"/>
</dbReference>
<proteinExistence type="predicted"/>
<feature type="compositionally biased region" description="Polar residues" evidence="1">
    <location>
        <begin position="1390"/>
        <end position="1412"/>
    </location>
</feature>
<feature type="compositionally biased region" description="Basic and acidic residues" evidence="1">
    <location>
        <begin position="912"/>
        <end position="923"/>
    </location>
</feature>
<dbReference type="OrthoDB" id="10035882at2759"/>
<dbReference type="PROSITE" id="PS50888">
    <property type="entry name" value="BHLH"/>
    <property type="match status" value="1"/>
</dbReference>
<feature type="region of interest" description="Disordered" evidence="1">
    <location>
        <begin position="1643"/>
        <end position="1668"/>
    </location>
</feature>
<feature type="compositionally biased region" description="Polar residues" evidence="1">
    <location>
        <begin position="1339"/>
        <end position="1364"/>
    </location>
</feature>